<feature type="region of interest" description="Disordered" evidence="1">
    <location>
        <begin position="179"/>
        <end position="198"/>
    </location>
</feature>
<evidence type="ECO:0008006" key="4">
    <source>
        <dbReference type="Google" id="ProtNLM"/>
    </source>
</evidence>
<evidence type="ECO:0000256" key="1">
    <source>
        <dbReference type="SAM" id="MobiDB-lite"/>
    </source>
</evidence>
<feature type="compositionally biased region" description="Basic residues" evidence="1">
    <location>
        <begin position="183"/>
        <end position="198"/>
    </location>
</feature>
<reference evidence="2 3" key="1">
    <citation type="submission" date="2024-08" db="EMBL/GenBank/DDBJ databases">
        <authorList>
            <person name="Cucini C."/>
            <person name="Frati F."/>
        </authorList>
    </citation>
    <scope>NUCLEOTIDE SEQUENCE [LARGE SCALE GENOMIC DNA]</scope>
</reference>
<name>A0ABP1RTL4_9HEXA</name>
<dbReference type="Proteomes" id="UP001642540">
    <property type="component" value="Unassembled WGS sequence"/>
</dbReference>
<gene>
    <name evidence="2" type="ORF">ODALV1_LOCUS25863</name>
</gene>
<sequence>MKVIDSVAQHKSTGTNARRLPMFCMSSDSESDESFEIVVNYNESRAVEECDFQCPSVNLQSESDLIENACSDAKDSVNVENENVIHDESEKINVDNECIDIVDDNIELVESCKNIPTIYDRIDSVNVNEISNDELLANWDVIRRSKMPKHLQNYLRTKRRKLRRAFIHSERARKGMTRIDFHRRGKINKQQGRKYRRP</sequence>
<comment type="caution">
    <text evidence="2">The sequence shown here is derived from an EMBL/GenBank/DDBJ whole genome shotgun (WGS) entry which is preliminary data.</text>
</comment>
<accession>A0ABP1RTL4</accession>
<protein>
    <recommendedName>
        <fullName evidence="4">CCT domain-containing protein</fullName>
    </recommendedName>
</protein>
<organism evidence="2 3">
    <name type="scientific">Orchesella dallaii</name>
    <dbReference type="NCBI Taxonomy" id="48710"/>
    <lineage>
        <taxon>Eukaryota</taxon>
        <taxon>Metazoa</taxon>
        <taxon>Ecdysozoa</taxon>
        <taxon>Arthropoda</taxon>
        <taxon>Hexapoda</taxon>
        <taxon>Collembola</taxon>
        <taxon>Entomobryomorpha</taxon>
        <taxon>Entomobryoidea</taxon>
        <taxon>Orchesellidae</taxon>
        <taxon>Orchesellinae</taxon>
        <taxon>Orchesella</taxon>
    </lineage>
</organism>
<evidence type="ECO:0000313" key="3">
    <source>
        <dbReference type="Proteomes" id="UP001642540"/>
    </source>
</evidence>
<dbReference type="EMBL" id="CAXLJM020000107">
    <property type="protein sequence ID" value="CAL8135173.1"/>
    <property type="molecule type" value="Genomic_DNA"/>
</dbReference>
<evidence type="ECO:0000313" key="2">
    <source>
        <dbReference type="EMBL" id="CAL8135173.1"/>
    </source>
</evidence>
<proteinExistence type="predicted"/>
<keyword evidence="3" id="KW-1185">Reference proteome</keyword>